<dbReference type="Pfam" id="PF07635">
    <property type="entry name" value="PSCyt1"/>
    <property type="match status" value="1"/>
</dbReference>
<evidence type="ECO:0000256" key="4">
    <source>
        <dbReference type="SAM" id="MobiDB-lite"/>
    </source>
</evidence>
<dbReference type="InterPro" id="IPR036909">
    <property type="entry name" value="Cyt_c-like_dom_sf"/>
</dbReference>
<dbReference type="GO" id="GO:0020037">
    <property type="term" value="F:heme binding"/>
    <property type="evidence" value="ECO:0007669"/>
    <property type="project" value="InterPro"/>
</dbReference>
<dbReference type="InterPro" id="IPR011429">
    <property type="entry name" value="Cyt_c_Planctomycete-type"/>
</dbReference>
<dbReference type="Gene3D" id="2.130.10.10">
    <property type="entry name" value="YVTN repeat-like/Quinoprotein amine dehydrogenase"/>
    <property type="match status" value="2"/>
</dbReference>
<feature type="repeat" description="WD" evidence="3">
    <location>
        <begin position="221"/>
        <end position="262"/>
    </location>
</feature>
<dbReference type="PANTHER" id="PTHR19879:SF9">
    <property type="entry name" value="TRANSCRIPTION INITIATION FACTOR TFIID SUBUNIT 5"/>
    <property type="match status" value="1"/>
</dbReference>
<dbReference type="PANTHER" id="PTHR19879">
    <property type="entry name" value="TRANSCRIPTION INITIATION FACTOR TFIID"/>
    <property type="match status" value="1"/>
</dbReference>
<dbReference type="InterPro" id="IPR019775">
    <property type="entry name" value="WD40_repeat_CS"/>
</dbReference>
<sequence>MSSLMILASLLATAGDAPAPDYAGKVAPLLKKYCAGCHNDEDREGEFSLESYASLQKGTSHGPAFLPGDPKGSTIVRVLTGAARPKMPPKDEPRPGDEEVAVLESWIEAGARGPAGQGPDRLALIVPKVPGHSRTRPVLAMDATRDGRWLAVARDAEVGLYAPGAPRDGRPTRTLGPFPGKVTALHFTPDGNRLVTASGVAGLGGVAAIWDVATGQLERKFEGHRDILYDAELSPDGKTLATCSYDRKIELWDAATGAPLRTLEGHTGAVYDVAFSPDGRSLVSASADDTCKVWRVRDGLRLDTLPQPLKAESTCTFSPDGNAIVAGGADNNIRVWRFVSRDEPAINPMEVARFAHEAAIVRLAFTPDGSTLVSLAEDRTVKAWRASDYSELKLWDDQPDVATALAFAPSGKAFEVGRMDGSVAKYDLPAATSSGSADARAPSATAATPAGGSIAQVAEHEPNDEPAAANAISLPAKVSGAIHGAAGRPDADLFRFRARAGEAWVFEVDAARSKSRLDSFLEVLDAKGRRVPRVLLQAVRDSYFTFRGKDGSETDDFRVFNWEEMRLNEYLYASGEVVKLWLYPRGPDSGFVVYPGQGERWGYFDTTPLAHALGEPCYIVRPHPPGSRLVPNGLPVFSLDYENDDDAHRELGKDSRLTFTAPADGEYLVKVRDVRGLQGPEFRYTLAARPCRPDFAVTLAGADLAVGPGGAKEFKVSARRIDGFDGPIRVDIAGLPPGFRASTPLIIEAGQVEALGVLMADAKAAPPPADIAKKSTVRASAQIGGREVAHDANNLGTIKLAPAPKLRVTIGPAEGGPRPTSSSGEYPEYEIEPGQTITLTVKVERSGYDGQVPFGTTGAGRNLPFGVIVDNLGLNGLLVLENQKERTFFVTADRDTPDQVRPFHLTTTAEGGLSSSPVLLRVKGRRQQATEVSRR</sequence>
<dbReference type="InterPro" id="IPR036322">
    <property type="entry name" value="WD40_repeat_dom_sf"/>
</dbReference>
<dbReference type="GO" id="GO:0009055">
    <property type="term" value="F:electron transfer activity"/>
    <property type="evidence" value="ECO:0007669"/>
    <property type="project" value="InterPro"/>
</dbReference>
<feature type="domain" description="Cytochrome C Planctomycete-type" evidence="5">
    <location>
        <begin position="34"/>
        <end position="91"/>
    </location>
</feature>
<dbReference type="RefSeq" id="WP_148594877.1">
    <property type="nucleotide sequence ID" value="NZ_CP042997.1"/>
</dbReference>
<keyword evidence="7" id="KW-1185">Reference proteome</keyword>
<evidence type="ECO:0000256" key="1">
    <source>
        <dbReference type="ARBA" id="ARBA00022574"/>
    </source>
</evidence>
<feature type="repeat" description="WD" evidence="3">
    <location>
        <begin position="353"/>
        <end position="394"/>
    </location>
</feature>
<accession>A0A5B9W359</accession>
<keyword evidence="1 3" id="KW-0853">WD repeat</keyword>
<dbReference type="Proteomes" id="UP000324233">
    <property type="component" value="Chromosome"/>
</dbReference>
<dbReference type="OrthoDB" id="226265at2"/>
<feature type="repeat" description="WD" evidence="3">
    <location>
        <begin position="317"/>
        <end position="336"/>
    </location>
</feature>
<gene>
    <name evidence="6" type="ORF">OJF2_35730</name>
</gene>
<protein>
    <submittedName>
        <fullName evidence="6">WD domain, G-beta repeat</fullName>
    </submittedName>
</protein>
<evidence type="ECO:0000259" key="5">
    <source>
        <dbReference type="Pfam" id="PF07635"/>
    </source>
</evidence>
<dbReference type="AlphaFoldDB" id="A0A5B9W359"/>
<dbReference type="PROSITE" id="PS00678">
    <property type="entry name" value="WD_REPEATS_1"/>
    <property type="match status" value="1"/>
</dbReference>
<feature type="region of interest" description="Disordered" evidence="4">
    <location>
        <begin position="808"/>
        <end position="828"/>
    </location>
</feature>
<dbReference type="SMART" id="SM00320">
    <property type="entry name" value="WD40"/>
    <property type="match status" value="6"/>
</dbReference>
<dbReference type="KEGG" id="agv:OJF2_35730"/>
<organism evidence="6 7">
    <name type="scientific">Aquisphaera giovannonii</name>
    <dbReference type="NCBI Taxonomy" id="406548"/>
    <lineage>
        <taxon>Bacteria</taxon>
        <taxon>Pseudomonadati</taxon>
        <taxon>Planctomycetota</taxon>
        <taxon>Planctomycetia</taxon>
        <taxon>Isosphaerales</taxon>
        <taxon>Isosphaeraceae</taxon>
        <taxon>Aquisphaera</taxon>
    </lineage>
</organism>
<dbReference type="EMBL" id="CP042997">
    <property type="protein sequence ID" value="QEH35028.1"/>
    <property type="molecule type" value="Genomic_DNA"/>
</dbReference>
<dbReference type="InterPro" id="IPR001680">
    <property type="entry name" value="WD40_rpt"/>
</dbReference>
<dbReference type="PROSITE" id="PS50082">
    <property type="entry name" value="WD_REPEATS_2"/>
    <property type="match status" value="4"/>
</dbReference>
<dbReference type="CDD" id="cd00200">
    <property type="entry name" value="WD40"/>
    <property type="match status" value="1"/>
</dbReference>
<evidence type="ECO:0000256" key="3">
    <source>
        <dbReference type="PROSITE-ProRule" id="PRU00221"/>
    </source>
</evidence>
<evidence type="ECO:0000313" key="6">
    <source>
        <dbReference type="EMBL" id="QEH35028.1"/>
    </source>
</evidence>
<name>A0A5B9W359_9BACT</name>
<dbReference type="PROSITE" id="PS50294">
    <property type="entry name" value="WD_REPEATS_REGION"/>
    <property type="match status" value="3"/>
</dbReference>
<keyword evidence="2" id="KW-0677">Repeat</keyword>
<evidence type="ECO:0000313" key="7">
    <source>
        <dbReference type="Proteomes" id="UP000324233"/>
    </source>
</evidence>
<dbReference type="SUPFAM" id="SSF46626">
    <property type="entry name" value="Cytochrome c"/>
    <property type="match status" value="1"/>
</dbReference>
<dbReference type="Gene3D" id="2.60.120.380">
    <property type="match status" value="1"/>
</dbReference>
<feature type="repeat" description="WD" evidence="3">
    <location>
        <begin position="263"/>
        <end position="304"/>
    </location>
</feature>
<dbReference type="InterPro" id="IPR015943">
    <property type="entry name" value="WD40/YVTN_repeat-like_dom_sf"/>
</dbReference>
<dbReference type="Pfam" id="PF00400">
    <property type="entry name" value="WD40"/>
    <property type="match status" value="5"/>
</dbReference>
<evidence type="ECO:0000256" key="2">
    <source>
        <dbReference type="ARBA" id="ARBA00022737"/>
    </source>
</evidence>
<reference evidence="6 7" key="1">
    <citation type="submission" date="2019-08" db="EMBL/GenBank/DDBJ databases">
        <title>Deep-cultivation of Planctomycetes and their phenomic and genomic characterization uncovers novel biology.</title>
        <authorList>
            <person name="Wiegand S."/>
            <person name="Jogler M."/>
            <person name="Boedeker C."/>
            <person name="Pinto D."/>
            <person name="Vollmers J."/>
            <person name="Rivas-Marin E."/>
            <person name="Kohn T."/>
            <person name="Peeters S.H."/>
            <person name="Heuer A."/>
            <person name="Rast P."/>
            <person name="Oberbeckmann S."/>
            <person name="Bunk B."/>
            <person name="Jeske O."/>
            <person name="Meyerdierks A."/>
            <person name="Storesund J.E."/>
            <person name="Kallscheuer N."/>
            <person name="Luecker S."/>
            <person name="Lage O.M."/>
            <person name="Pohl T."/>
            <person name="Merkel B.J."/>
            <person name="Hornburger P."/>
            <person name="Mueller R.-W."/>
            <person name="Bruemmer F."/>
            <person name="Labrenz M."/>
            <person name="Spormann A.M."/>
            <person name="Op den Camp H."/>
            <person name="Overmann J."/>
            <person name="Amann R."/>
            <person name="Jetten M.S.M."/>
            <person name="Mascher T."/>
            <person name="Medema M.H."/>
            <person name="Devos D.P."/>
            <person name="Kaster A.-K."/>
            <person name="Ovreas L."/>
            <person name="Rohde M."/>
            <person name="Galperin M.Y."/>
            <person name="Jogler C."/>
        </authorList>
    </citation>
    <scope>NUCLEOTIDE SEQUENCE [LARGE SCALE GENOMIC DNA]</scope>
    <source>
        <strain evidence="6 7">OJF2</strain>
    </source>
</reference>
<proteinExistence type="predicted"/>
<dbReference type="SUPFAM" id="SSF50978">
    <property type="entry name" value="WD40 repeat-like"/>
    <property type="match status" value="1"/>
</dbReference>